<keyword evidence="1" id="KW-0812">Transmembrane</keyword>
<evidence type="ECO:0000256" key="1">
    <source>
        <dbReference type="SAM" id="Phobius"/>
    </source>
</evidence>
<gene>
    <name evidence="2" type="ORF">Gotri_026259</name>
</gene>
<feature type="transmembrane region" description="Helical" evidence="1">
    <location>
        <begin position="33"/>
        <end position="53"/>
    </location>
</feature>
<evidence type="ECO:0000313" key="3">
    <source>
        <dbReference type="Proteomes" id="UP000593568"/>
    </source>
</evidence>
<reference evidence="2 3" key="1">
    <citation type="journal article" date="2019" name="Genome Biol. Evol.">
        <title>Insights into the evolution of the New World diploid cottons (Gossypium, subgenus Houzingenia) based on genome sequencing.</title>
        <authorList>
            <person name="Grover C.E."/>
            <person name="Arick M.A. 2nd"/>
            <person name="Thrash A."/>
            <person name="Conover J.L."/>
            <person name="Sanders W.S."/>
            <person name="Peterson D.G."/>
            <person name="Frelichowski J.E."/>
            <person name="Scheffler J.A."/>
            <person name="Scheffler B.E."/>
            <person name="Wendel J.F."/>
        </authorList>
    </citation>
    <scope>NUCLEOTIDE SEQUENCE [LARGE SCALE GENOMIC DNA]</scope>
    <source>
        <strain evidence="2">8</strain>
        <tissue evidence="2">Leaf</tissue>
    </source>
</reference>
<name>A0A7J9FVQ1_9ROSI</name>
<dbReference type="Proteomes" id="UP000593568">
    <property type="component" value="Unassembled WGS sequence"/>
</dbReference>
<organism evidence="2 3">
    <name type="scientific">Gossypium trilobum</name>
    <dbReference type="NCBI Taxonomy" id="34281"/>
    <lineage>
        <taxon>Eukaryota</taxon>
        <taxon>Viridiplantae</taxon>
        <taxon>Streptophyta</taxon>
        <taxon>Embryophyta</taxon>
        <taxon>Tracheophyta</taxon>
        <taxon>Spermatophyta</taxon>
        <taxon>Magnoliopsida</taxon>
        <taxon>eudicotyledons</taxon>
        <taxon>Gunneridae</taxon>
        <taxon>Pentapetalae</taxon>
        <taxon>rosids</taxon>
        <taxon>malvids</taxon>
        <taxon>Malvales</taxon>
        <taxon>Malvaceae</taxon>
        <taxon>Malvoideae</taxon>
        <taxon>Gossypium</taxon>
    </lineage>
</organism>
<accession>A0A7J9FVQ1</accession>
<evidence type="ECO:0000313" key="2">
    <source>
        <dbReference type="EMBL" id="MBA0789014.1"/>
    </source>
</evidence>
<comment type="caution">
    <text evidence="2">The sequence shown here is derived from an EMBL/GenBank/DDBJ whole genome shotgun (WGS) entry which is preliminary data.</text>
</comment>
<dbReference type="EMBL" id="JABEZW010228870">
    <property type="protein sequence ID" value="MBA0789016.1"/>
    <property type="molecule type" value="Genomic_DNA"/>
</dbReference>
<protein>
    <submittedName>
        <fullName evidence="2">Uncharacterized protein</fullName>
    </submittedName>
</protein>
<dbReference type="AlphaFoldDB" id="A0A7J9FVQ1"/>
<dbReference type="EMBL" id="JABEZW010228870">
    <property type="protein sequence ID" value="MBA0789014.1"/>
    <property type="molecule type" value="Genomic_DNA"/>
</dbReference>
<proteinExistence type="predicted"/>
<keyword evidence="3" id="KW-1185">Reference proteome</keyword>
<sequence length="56" mass="6689">MTYWRRNGWQFFKIFRKMTSSGELLGCFRMRSYIDAVILIGFLCLEFEGLLVMPLC</sequence>
<reference evidence="2" key="2">
    <citation type="submission" date="2020-04" db="EMBL/GenBank/DDBJ databases">
        <authorList>
            <person name="Grover C.E."/>
            <person name="Arick M.A. II"/>
            <person name="Thrash A."/>
            <person name="Conover J.L."/>
            <person name="Sanders W.S."/>
            <person name="Peterson D.G."/>
            <person name="Scheffler J.A."/>
            <person name="Scheffler B.E."/>
            <person name="Wendel J.F."/>
        </authorList>
    </citation>
    <scope>NUCLEOTIDE SEQUENCE</scope>
    <source>
        <strain evidence="2">8</strain>
        <tissue evidence="2">Leaf</tissue>
    </source>
</reference>
<keyword evidence="1" id="KW-0472">Membrane</keyword>
<keyword evidence="1" id="KW-1133">Transmembrane helix</keyword>